<accession>A0ABD2BM12</accession>
<reference evidence="1 2" key="1">
    <citation type="journal article" date="2024" name="Ann. Entomol. Soc. Am.">
        <title>Genomic analyses of the southern and eastern yellowjacket wasps (Hymenoptera: Vespidae) reveal evolutionary signatures of social life.</title>
        <authorList>
            <person name="Catto M.A."/>
            <person name="Caine P.B."/>
            <person name="Orr S.E."/>
            <person name="Hunt B.G."/>
            <person name="Goodisman M.A.D."/>
        </authorList>
    </citation>
    <scope>NUCLEOTIDE SEQUENCE [LARGE SCALE GENOMIC DNA]</scope>
    <source>
        <strain evidence="1">233</strain>
        <tissue evidence="1">Head and thorax</tissue>
    </source>
</reference>
<organism evidence="1 2">
    <name type="scientific">Vespula squamosa</name>
    <name type="common">Southern yellow jacket</name>
    <name type="synonym">Wasp</name>
    <dbReference type="NCBI Taxonomy" id="30214"/>
    <lineage>
        <taxon>Eukaryota</taxon>
        <taxon>Metazoa</taxon>
        <taxon>Ecdysozoa</taxon>
        <taxon>Arthropoda</taxon>
        <taxon>Hexapoda</taxon>
        <taxon>Insecta</taxon>
        <taxon>Pterygota</taxon>
        <taxon>Neoptera</taxon>
        <taxon>Endopterygota</taxon>
        <taxon>Hymenoptera</taxon>
        <taxon>Apocrita</taxon>
        <taxon>Aculeata</taxon>
        <taxon>Vespoidea</taxon>
        <taxon>Vespidae</taxon>
        <taxon>Vespinae</taxon>
        <taxon>Vespula</taxon>
    </lineage>
</organism>
<comment type="caution">
    <text evidence="1">The sequence shown here is derived from an EMBL/GenBank/DDBJ whole genome shotgun (WGS) entry which is preliminary data.</text>
</comment>
<evidence type="ECO:0000313" key="1">
    <source>
        <dbReference type="EMBL" id="KAL2733813.1"/>
    </source>
</evidence>
<dbReference type="EMBL" id="JAUDFV010000074">
    <property type="protein sequence ID" value="KAL2733813.1"/>
    <property type="molecule type" value="Genomic_DNA"/>
</dbReference>
<proteinExistence type="predicted"/>
<dbReference type="AlphaFoldDB" id="A0ABD2BM12"/>
<name>A0ABD2BM12_VESSQ</name>
<keyword evidence="2" id="KW-1185">Reference proteome</keyword>
<dbReference type="Proteomes" id="UP001607302">
    <property type="component" value="Unassembled WGS sequence"/>
</dbReference>
<protein>
    <submittedName>
        <fullName evidence="1">Uncharacterized protein</fullName>
    </submittedName>
</protein>
<sequence>MAIGKQKEILSVSMGNCIRASMDQPVNSGHYSLHEDNLMQARINAYPFLPEERQSTLLGGVRTDLIPPSGCKCCRSVEYTLQSESQFAYCFSTGTCRDLHNEVSPRTILNLKYFIDEMIYSEDGNSPRTMYFPLIILPPELSVSNEVAEIALMMPPWLFLN</sequence>
<evidence type="ECO:0000313" key="2">
    <source>
        <dbReference type="Proteomes" id="UP001607302"/>
    </source>
</evidence>
<gene>
    <name evidence="1" type="ORF">V1478_003511</name>
</gene>